<sequence>MSDNLNSSAVTELQSIFSNRANNYDQRLNDFKQLQDEVLAEHLPRVKKRERNIFLAKVAASVLVIGFIALKFV</sequence>
<evidence type="ECO:0000313" key="3">
    <source>
        <dbReference type="Proteomes" id="UP000327424"/>
    </source>
</evidence>
<dbReference type="AlphaFoldDB" id="A0A5J6WG58"/>
<gene>
    <name evidence="2" type="ORF">FR932_03570</name>
</gene>
<keyword evidence="1" id="KW-0812">Transmembrane</keyword>
<dbReference type="Proteomes" id="UP000327424">
    <property type="component" value="Chromosome"/>
</dbReference>
<dbReference type="KEGG" id="mmaa:FR932_03570"/>
<protein>
    <submittedName>
        <fullName evidence="2">Uncharacterized protein</fullName>
    </submittedName>
</protein>
<organism evidence="2 3">
    <name type="scientific">Moritella marina ATCC 15381</name>
    <dbReference type="NCBI Taxonomy" id="1202962"/>
    <lineage>
        <taxon>Bacteria</taxon>
        <taxon>Pseudomonadati</taxon>
        <taxon>Pseudomonadota</taxon>
        <taxon>Gammaproteobacteria</taxon>
        <taxon>Alteromonadales</taxon>
        <taxon>Moritellaceae</taxon>
        <taxon>Moritella</taxon>
    </lineage>
</organism>
<keyword evidence="3" id="KW-1185">Reference proteome</keyword>
<feature type="transmembrane region" description="Helical" evidence="1">
    <location>
        <begin position="54"/>
        <end position="72"/>
    </location>
</feature>
<name>A0A5J6WG58_MORMI</name>
<dbReference type="EMBL" id="CP044399">
    <property type="protein sequence ID" value="QFI36967.1"/>
    <property type="molecule type" value="Genomic_DNA"/>
</dbReference>
<evidence type="ECO:0000313" key="2">
    <source>
        <dbReference type="EMBL" id="QFI36967.1"/>
    </source>
</evidence>
<evidence type="ECO:0000256" key="1">
    <source>
        <dbReference type="SAM" id="Phobius"/>
    </source>
</evidence>
<accession>A0A5J6WG58</accession>
<keyword evidence="1" id="KW-0472">Membrane</keyword>
<proteinExistence type="predicted"/>
<dbReference type="RefSeq" id="WP_019439918.1">
    <property type="nucleotide sequence ID" value="NZ_ALOE01000005.1"/>
</dbReference>
<reference evidence="2 3" key="1">
    <citation type="submission" date="2019-09" db="EMBL/GenBank/DDBJ databases">
        <title>Hybrid Assembly of the complete Genome of the Deep-Sea Bacterium Moritella marina from long Nanopore and Illumina reads.</title>
        <authorList>
            <person name="Magin S."/>
            <person name="Georgoulis A."/>
            <person name="Papadimitriou K."/>
            <person name="Iliakis G."/>
            <person name="Vorgias C.E."/>
        </authorList>
    </citation>
    <scope>NUCLEOTIDE SEQUENCE [LARGE SCALE GENOMIC DNA]</scope>
    <source>
        <strain evidence="2 3">MP-1</strain>
    </source>
</reference>
<keyword evidence="1" id="KW-1133">Transmembrane helix</keyword>